<dbReference type="EMBL" id="BPLR01008902">
    <property type="protein sequence ID" value="GIY28067.1"/>
    <property type="molecule type" value="Genomic_DNA"/>
</dbReference>
<dbReference type="Proteomes" id="UP001054945">
    <property type="component" value="Unassembled WGS sequence"/>
</dbReference>
<comment type="caution">
    <text evidence="1">The sequence shown here is derived from an EMBL/GenBank/DDBJ whole genome shotgun (WGS) entry which is preliminary data.</text>
</comment>
<proteinExistence type="predicted"/>
<accession>A0AAV4S5R2</accession>
<organism evidence="1 2">
    <name type="scientific">Caerostris extrusa</name>
    <name type="common">Bark spider</name>
    <name type="synonym">Caerostris bankana</name>
    <dbReference type="NCBI Taxonomy" id="172846"/>
    <lineage>
        <taxon>Eukaryota</taxon>
        <taxon>Metazoa</taxon>
        <taxon>Ecdysozoa</taxon>
        <taxon>Arthropoda</taxon>
        <taxon>Chelicerata</taxon>
        <taxon>Arachnida</taxon>
        <taxon>Araneae</taxon>
        <taxon>Araneomorphae</taxon>
        <taxon>Entelegynae</taxon>
        <taxon>Araneoidea</taxon>
        <taxon>Araneidae</taxon>
        <taxon>Caerostris</taxon>
    </lineage>
</organism>
<dbReference type="AlphaFoldDB" id="A0AAV4S5R2"/>
<sequence length="84" mass="9881">MKVNDDLHGIFSSYLRRFEKAYYRFITQLICSQDVACKFHRDDHKWKIATSRKRNISNKLTENPSLSLLRGTKIAAIVSEKYSK</sequence>
<evidence type="ECO:0000313" key="2">
    <source>
        <dbReference type="Proteomes" id="UP001054945"/>
    </source>
</evidence>
<keyword evidence="2" id="KW-1185">Reference proteome</keyword>
<evidence type="ECO:0000313" key="1">
    <source>
        <dbReference type="EMBL" id="GIY28067.1"/>
    </source>
</evidence>
<name>A0AAV4S5R2_CAEEX</name>
<reference evidence="1 2" key="1">
    <citation type="submission" date="2021-06" db="EMBL/GenBank/DDBJ databases">
        <title>Caerostris extrusa draft genome.</title>
        <authorList>
            <person name="Kono N."/>
            <person name="Arakawa K."/>
        </authorList>
    </citation>
    <scope>NUCLEOTIDE SEQUENCE [LARGE SCALE GENOMIC DNA]</scope>
</reference>
<protein>
    <submittedName>
        <fullName evidence="1">Uncharacterized protein</fullName>
    </submittedName>
</protein>
<gene>
    <name evidence="1" type="ORF">CEXT_683811</name>
</gene>